<sequence>MKELVEVLAKSLVDKPDEVAVTVAEGEKAILIELKVAPEDVGKVIGKQGRIAKALRTLVKAAATKEKKKVILEIM</sequence>
<keyword evidence="1 3" id="KW-0963">Cytoplasm</keyword>
<dbReference type="STRING" id="870242.cpu_21850"/>
<comment type="function">
    <text evidence="3">A probable RNA chaperone. Forms a complex with KhpB which binds to cellular RNA and controls its expression. Plays a role in peptidoglycan (PG) homeostasis and cell length regulation.</text>
</comment>
<keyword evidence="3" id="KW-0961">Cell wall biogenesis/degradation</keyword>
<dbReference type="AlphaFoldDB" id="A0A1L8CXL5"/>
<dbReference type="NCBIfam" id="NF001748">
    <property type="entry name" value="PRK00468.1"/>
    <property type="match status" value="1"/>
</dbReference>
<keyword evidence="2 3" id="KW-0694">RNA-binding</keyword>
<dbReference type="GO" id="GO:0071555">
    <property type="term" value="P:cell wall organization"/>
    <property type="evidence" value="ECO:0007669"/>
    <property type="project" value="UniProtKB-KW"/>
</dbReference>
<accession>A0A1L8CXL5</accession>
<dbReference type="InterPro" id="IPR020627">
    <property type="entry name" value="KhpA"/>
</dbReference>
<evidence type="ECO:0000256" key="3">
    <source>
        <dbReference type="HAMAP-Rule" id="MF_00088"/>
    </source>
</evidence>
<dbReference type="RefSeq" id="WP_075860067.1">
    <property type="nucleotide sequence ID" value="NZ_BDJK01000055.1"/>
</dbReference>
<dbReference type="PANTHER" id="PTHR34654">
    <property type="entry name" value="UPF0109 PROTEIN SCO5592"/>
    <property type="match status" value="1"/>
</dbReference>
<dbReference type="InterPro" id="IPR009019">
    <property type="entry name" value="KH_sf_prok-type"/>
</dbReference>
<keyword evidence="5" id="KW-1185">Reference proteome</keyword>
<dbReference type="HAMAP" id="MF_00088">
    <property type="entry name" value="KhpA"/>
    <property type="match status" value="1"/>
</dbReference>
<keyword evidence="3" id="KW-0143">Chaperone</keyword>
<dbReference type="Gene3D" id="3.30.300.20">
    <property type="match status" value="1"/>
</dbReference>
<proteinExistence type="inferred from homology"/>
<dbReference type="Pfam" id="PF13083">
    <property type="entry name" value="KH_KhpA-B"/>
    <property type="match status" value="1"/>
</dbReference>
<dbReference type="EMBL" id="BDJK01000055">
    <property type="protein sequence ID" value="GAV23675.1"/>
    <property type="molecule type" value="Genomic_DNA"/>
</dbReference>
<evidence type="ECO:0000313" key="4">
    <source>
        <dbReference type="EMBL" id="GAV23675.1"/>
    </source>
</evidence>
<evidence type="ECO:0000256" key="1">
    <source>
        <dbReference type="ARBA" id="ARBA00022490"/>
    </source>
</evidence>
<protein>
    <recommendedName>
        <fullName evidence="3">RNA-binding protein KhpA</fullName>
    </recommendedName>
    <alternativeName>
        <fullName evidence="3">KH-domain protein A</fullName>
    </alternativeName>
</protein>
<dbReference type="CDD" id="cd22533">
    <property type="entry name" value="KH-II_YlqC-like"/>
    <property type="match status" value="1"/>
</dbReference>
<comment type="subcellular location">
    <subcellularLocation>
        <location evidence="3">Cytoplasm</location>
    </subcellularLocation>
</comment>
<gene>
    <name evidence="3" type="primary">khpA</name>
    <name evidence="4" type="ORF">cpu_21850</name>
</gene>
<dbReference type="SUPFAM" id="SSF54814">
    <property type="entry name" value="Prokaryotic type KH domain (KH-domain type II)"/>
    <property type="match status" value="1"/>
</dbReference>
<comment type="subunit">
    <text evidence="3">Forms a complex with KhpB.</text>
</comment>
<keyword evidence="3" id="KW-0133">Cell shape</keyword>
<evidence type="ECO:0000256" key="2">
    <source>
        <dbReference type="ARBA" id="ARBA00022884"/>
    </source>
</evidence>
<dbReference type="GO" id="GO:0003723">
    <property type="term" value="F:RNA binding"/>
    <property type="evidence" value="ECO:0007669"/>
    <property type="project" value="UniProtKB-UniRule"/>
</dbReference>
<organism evidence="4 5">
    <name type="scientific">Carboxydothermus pertinax</name>
    <dbReference type="NCBI Taxonomy" id="870242"/>
    <lineage>
        <taxon>Bacteria</taxon>
        <taxon>Bacillati</taxon>
        <taxon>Bacillota</taxon>
        <taxon>Clostridia</taxon>
        <taxon>Thermoanaerobacterales</taxon>
        <taxon>Thermoanaerobacteraceae</taxon>
        <taxon>Carboxydothermus</taxon>
    </lineage>
</organism>
<comment type="similarity">
    <text evidence="3">Belongs to the KhpA RNA-binding protein family.</text>
</comment>
<comment type="caution">
    <text evidence="4">The sequence shown here is derived from an EMBL/GenBank/DDBJ whole genome shotgun (WGS) entry which is preliminary data.</text>
</comment>
<reference evidence="5" key="1">
    <citation type="submission" date="2016-12" db="EMBL/GenBank/DDBJ databases">
        <title>Draft Genome Sequences od Carboxydothermus pertinax and islandicus, Hydrogenogenic Carboxydotrophic Bacteria.</title>
        <authorList>
            <person name="Fukuyama Y."/>
            <person name="Ohmae K."/>
            <person name="Yoneda Y."/>
            <person name="Yoshida T."/>
            <person name="Sako Y."/>
        </authorList>
    </citation>
    <scope>NUCLEOTIDE SEQUENCE [LARGE SCALE GENOMIC DNA]</scope>
    <source>
        <strain evidence="5">Ug1</strain>
    </source>
</reference>
<dbReference type="OrthoDB" id="9812389at2"/>
<evidence type="ECO:0000313" key="5">
    <source>
        <dbReference type="Proteomes" id="UP000187485"/>
    </source>
</evidence>
<dbReference type="GO" id="GO:0009252">
    <property type="term" value="P:peptidoglycan biosynthetic process"/>
    <property type="evidence" value="ECO:0007669"/>
    <property type="project" value="UniProtKB-UniRule"/>
</dbReference>
<dbReference type="InterPro" id="IPR015946">
    <property type="entry name" value="KH_dom-like_a/b"/>
</dbReference>
<dbReference type="GO" id="GO:0008360">
    <property type="term" value="P:regulation of cell shape"/>
    <property type="evidence" value="ECO:0007669"/>
    <property type="project" value="UniProtKB-KW"/>
</dbReference>
<dbReference type="Proteomes" id="UP000187485">
    <property type="component" value="Unassembled WGS sequence"/>
</dbReference>
<dbReference type="GO" id="GO:0005737">
    <property type="term" value="C:cytoplasm"/>
    <property type="evidence" value="ECO:0007669"/>
    <property type="project" value="UniProtKB-SubCell"/>
</dbReference>
<name>A0A1L8CXL5_9THEO</name>
<dbReference type="PANTHER" id="PTHR34654:SF1">
    <property type="entry name" value="RNA-BINDING PROTEIN KHPA"/>
    <property type="match status" value="1"/>
</dbReference>